<evidence type="ECO:0000313" key="1">
    <source>
        <dbReference type="EMBL" id="CAG5086261.1"/>
    </source>
</evidence>
<organism evidence="1 2">
    <name type="scientific">Parvicella tangerina</name>
    <dbReference type="NCBI Taxonomy" id="2829795"/>
    <lineage>
        <taxon>Bacteria</taxon>
        <taxon>Pseudomonadati</taxon>
        <taxon>Bacteroidota</taxon>
        <taxon>Flavobacteriia</taxon>
        <taxon>Flavobacteriales</taxon>
        <taxon>Parvicellaceae</taxon>
        <taxon>Parvicella</taxon>
    </lineage>
</organism>
<protein>
    <recommendedName>
        <fullName evidence="3">DUF3822 family protein</fullName>
    </recommendedName>
</protein>
<dbReference type="Pfam" id="PF12864">
    <property type="entry name" value="DUF3822"/>
    <property type="match status" value="1"/>
</dbReference>
<reference evidence="1" key="1">
    <citation type="submission" date="2021-04" db="EMBL/GenBank/DDBJ databases">
        <authorList>
            <person name="Rodrigo-Torres L."/>
            <person name="Arahal R. D."/>
            <person name="Lucena T."/>
        </authorList>
    </citation>
    <scope>NUCLEOTIDE SEQUENCE</scope>
    <source>
        <strain evidence="1">AS29M-1</strain>
    </source>
</reference>
<evidence type="ECO:0008006" key="3">
    <source>
        <dbReference type="Google" id="ProtNLM"/>
    </source>
</evidence>
<dbReference type="KEGG" id="ptan:CRYO30217_03062"/>
<dbReference type="RefSeq" id="WP_258543253.1">
    <property type="nucleotide sequence ID" value="NZ_OU015584.1"/>
</dbReference>
<dbReference type="EMBL" id="OU015584">
    <property type="protein sequence ID" value="CAG5086261.1"/>
    <property type="molecule type" value="Genomic_DNA"/>
</dbReference>
<accession>A0A916JPI3</accession>
<sequence length="244" mass="27994">MNIYQSSSLSNLEEGGKTFVFPFNQKFLLVSSSSKGIQVAEILDSSEIQETPNEFYYFDLGIKFNLLPQLSDEMIDEAALIDFMNWDSNQRVYSQFINKHNIELQFQTSAIEDHTITQVIPSVKKHHIASLLLSITKTDGVYLLIYLNKIFITVVSDQQIKLCNIFDAKTDEEVLYYLMLIYQELSLSQEDTATICYGEFPEQPSLSAAYLSKYIRNSTVLTFDGVDSQFKGILKLLDTYHENH</sequence>
<dbReference type="InterPro" id="IPR024213">
    <property type="entry name" value="DUF3822"/>
</dbReference>
<evidence type="ECO:0000313" key="2">
    <source>
        <dbReference type="Proteomes" id="UP000683507"/>
    </source>
</evidence>
<dbReference type="Gene3D" id="3.30.420.260">
    <property type="match status" value="1"/>
</dbReference>
<dbReference type="AlphaFoldDB" id="A0A916JPI3"/>
<gene>
    <name evidence="1" type="ORF">CRYO30217_03062</name>
</gene>
<dbReference type="Proteomes" id="UP000683507">
    <property type="component" value="Chromosome"/>
</dbReference>
<keyword evidence="2" id="KW-1185">Reference proteome</keyword>
<name>A0A916JPI3_9FLAO</name>
<proteinExistence type="predicted"/>